<dbReference type="InterPro" id="IPR005754">
    <property type="entry name" value="Sortase"/>
</dbReference>
<sequence length="212" mass="22576">MQTRKGGIIPHILNQPKSFSAVFVGIFLLSYSFLLGVGATPDPKAAVAQTPESSHAVAQNDVQELPVRVVAKNIGLDVVVENPTSINIDVLDQALLSGAVRYPTSALLGAEGTVLLFGHSSNLPVVHNQAYKAFNSIQDLKTGQIVSVYSGSAEYRYAVIGVKLADANEDVIEMPKDGKRLVLVTCDLSFAKKTARFVVTAEFVGTYALASN</sequence>
<dbReference type="STRING" id="1797240.A3D68_00415"/>
<keyword evidence="1" id="KW-0378">Hydrolase</keyword>
<evidence type="ECO:0000313" key="3">
    <source>
        <dbReference type="EMBL" id="OGC83318.1"/>
    </source>
</evidence>
<keyword evidence="2" id="KW-1133">Transmembrane helix</keyword>
<evidence type="ECO:0000256" key="2">
    <source>
        <dbReference type="SAM" id="Phobius"/>
    </source>
</evidence>
<evidence type="ECO:0008006" key="5">
    <source>
        <dbReference type="Google" id="ProtNLM"/>
    </source>
</evidence>
<feature type="transmembrane region" description="Helical" evidence="2">
    <location>
        <begin position="21"/>
        <end position="39"/>
    </location>
</feature>
<dbReference type="Pfam" id="PF04203">
    <property type="entry name" value="Sortase"/>
    <property type="match status" value="1"/>
</dbReference>
<keyword evidence="2" id="KW-0812">Transmembrane</keyword>
<evidence type="ECO:0000313" key="4">
    <source>
        <dbReference type="Proteomes" id="UP000177564"/>
    </source>
</evidence>
<organism evidence="3 4">
    <name type="scientific">Candidatus Adlerbacteria bacterium RIFCSPHIGHO2_02_FULL_52_17</name>
    <dbReference type="NCBI Taxonomy" id="1797240"/>
    <lineage>
        <taxon>Bacteria</taxon>
        <taxon>Candidatus Adleribacteriota</taxon>
    </lineage>
</organism>
<keyword evidence="2" id="KW-0472">Membrane</keyword>
<dbReference type="Proteomes" id="UP000177564">
    <property type="component" value="Unassembled WGS sequence"/>
</dbReference>
<accession>A0A1F4XNY2</accession>
<comment type="caution">
    <text evidence="3">The sequence shown here is derived from an EMBL/GenBank/DDBJ whole genome shotgun (WGS) entry which is preliminary data.</text>
</comment>
<dbReference type="AlphaFoldDB" id="A0A1F4XNY2"/>
<evidence type="ECO:0000256" key="1">
    <source>
        <dbReference type="ARBA" id="ARBA00022801"/>
    </source>
</evidence>
<dbReference type="SUPFAM" id="SSF63817">
    <property type="entry name" value="Sortase"/>
    <property type="match status" value="1"/>
</dbReference>
<dbReference type="InterPro" id="IPR023365">
    <property type="entry name" value="Sortase_dom-sf"/>
</dbReference>
<dbReference type="GO" id="GO:0016787">
    <property type="term" value="F:hydrolase activity"/>
    <property type="evidence" value="ECO:0007669"/>
    <property type="project" value="UniProtKB-KW"/>
</dbReference>
<name>A0A1F4XNY2_9BACT</name>
<reference evidence="3 4" key="1">
    <citation type="journal article" date="2016" name="Nat. Commun.">
        <title>Thousands of microbial genomes shed light on interconnected biogeochemical processes in an aquifer system.</title>
        <authorList>
            <person name="Anantharaman K."/>
            <person name="Brown C.T."/>
            <person name="Hug L.A."/>
            <person name="Sharon I."/>
            <person name="Castelle C.J."/>
            <person name="Probst A.J."/>
            <person name="Thomas B.C."/>
            <person name="Singh A."/>
            <person name="Wilkins M.J."/>
            <person name="Karaoz U."/>
            <person name="Brodie E.L."/>
            <person name="Williams K.H."/>
            <person name="Hubbard S.S."/>
            <person name="Banfield J.F."/>
        </authorList>
    </citation>
    <scope>NUCLEOTIDE SEQUENCE [LARGE SCALE GENOMIC DNA]</scope>
</reference>
<gene>
    <name evidence="3" type="ORF">A3D68_00415</name>
</gene>
<proteinExistence type="predicted"/>
<protein>
    <recommendedName>
        <fullName evidence="5">Sortase</fullName>
    </recommendedName>
</protein>
<dbReference type="EMBL" id="MEWU01000023">
    <property type="protein sequence ID" value="OGC83318.1"/>
    <property type="molecule type" value="Genomic_DNA"/>
</dbReference>
<dbReference type="Gene3D" id="2.40.260.10">
    <property type="entry name" value="Sortase"/>
    <property type="match status" value="1"/>
</dbReference>